<accession>A0A9P1ID57</accession>
<dbReference type="AlphaFoldDB" id="A0A9P1ID57"/>
<keyword evidence="1" id="KW-0732">Signal</keyword>
<proteinExistence type="predicted"/>
<reference evidence="2" key="1">
    <citation type="submission" date="2022-11" db="EMBL/GenBank/DDBJ databases">
        <authorList>
            <person name="Kikuchi T."/>
        </authorList>
    </citation>
    <scope>NUCLEOTIDE SEQUENCE</scope>
    <source>
        <strain evidence="2">PS1010</strain>
    </source>
</reference>
<name>A0A9P1ID57_9PELO</name>
<evidence type="ECO:0000256" key="1">
    <source>
        <dbReference type="SAM" id="SignalP"/>
    </source>
</evidence>
<protein>
    <recommendedName>
        <fullName evidence="4">Galectin</fullName>
    </recommendedName>
</protein>
<evidence type="ECO:0000313" key="3">
    <source>
        <dbReference type="Proteomes" id="UP001152747"/>
    </source>
</evidence>
<feature type="signal peptide" evidence="1">
    <location>
        <begin position="1"/>
        <end position="15"/>
    </location>
</feature>
<gene>
    <name evidence="2" type="ORF">CAMP_LOCUS6219</name>
</gene>
<dbReference type="Proteomes" id="UP001152747">
    <property type="component" value="Unassembled WGS sequence"/>
</dbReference>
<evidence type="ECO:0000313" key="2">
    <source>
        <dbReference type="EMBL" id="CAI5443582.1"/>
    </source>
</evidence>
<sequence>MLLALLFPLASFVYADIPPAELQNFSATIDVLAGTFDAVNSNDGFATLASIAYTGDGSTPRSMMEIQFSPPEFCQAVKICVTKKVSFEKTNPLKIESEYCEKNWMTYQPPTGKIEVFFDGNLMFQGFTGELKWKNGNFSYSDGLFWTTKLYKTKSAVFGEKLTQKMLVIFTNSRQCHPQVRVDGKASRVDFLLSQ</sequence>
<feature type="chain" id="PRO_5040402471" description="Galectin" evidence="1">
    <location>
        <begin position="16"/>
        <end position="195"/>
    </location>
</feature>
<organism evidence="2 3">
    <name type="scientific">Caenorhabditis angaria</name>
    <dbReference type="NCBI Taxonomy" id="860376"/>
    <lineage>
        <taxon>Eukaryota</taxon>
        <taxon>Metazoa</taxon>
        <taxon>Ecdysozoa</taxon>
        <taxon>Nematoda</taxon>
        <taxon>Chromadorea</taxon>
        <taxon>Rhabditida</taxon>
        <taxon>Rhabditina</taxon>
        <taxon>Rhabditomorpha</taxon>
        <taxon>Rhabditoidea</taxon>
        <taxon>Rhabditidae</taxon>
        <taxon>Peloderinae</taxon>
        <taxon>Caenorhabditis</taxon>
    </lineage>
</organism>
<keyword evidence="3" id="KW-1185">Reference proteome</keyword>
<dbReference type="EMBL" id="CANHGI010000002">
    <property type="protein sequence ID" value="CAI5443582.1"/>
    <property type="molecule type" value="Genomic_DNA"/>
</dbReference>
<comment type="caution">
    <text evidence="2">The sequence shown here is derived from an EMBL/GenBank/DDBJ whole genome shotgun (WGS) entry which is preliminary data.</text>
</comment>
<evidence type="ECO:0008006" key="4">
    <source>
        <dbReference type="Google" id="ProtNLM"/>
    </source>
</evidence>